<dbReference type="Pfam" id="PF00842">
    <property type="entry name" value="Ala_racemase_C"/>
    <property type="match status" value="1"/>
</dbReference>
<feature type="modified residue" description="N6-(pyridoxal phosphate)lysine" evidence="5 6">
    <location>
        <position position="38"/>
    </location>
</feature>
<name>A0A8H2LLY3_9FLAO</name>
<dbReference type="NCBIfam" id="TIGR00492">
    <property type="entry name" value="alr"/>
    <property type="match status" value="1"/>
</dbReference>
<dbReference type="EMBL" id="VSKM01000007">
    <property type="protein sequence ID" value="TYB74122.1"/>
    <property type="molecule type" value="Genomic_DNA"/>
</dbReference>
<gene>
    <name evidence="9" type="primary">alr</name>
    <name evidence="9" type="ORF">ES676_08030</name>
</gene>
<dbReference type="PRINTS" id="PR00992">
    <property type="entry name" value="ALARACEMASE"/>
</dbReference>
<comment type="catalytic activity">
    <reaction evidence="1 5">
        <text>L-alanine = D-alanine</text>
        <dbReference type="Rhea" id="RHEA:20249"/>
        <dbReference type="ChEBI" id="CHEBI:57416"/>
        <dbReference type="ChEBI" id="CHEBI:57972"/>
        <dbReference type="EC" id="5.1.1.1"/>
    </reaction>
</comment>
<dbReference type="InterPro" id="IPR001608">
    <property type="entry name" value="Ala_racemase_N"/>
</dbReference>
<keyword evidence="4 5" id="KW-0413">Isomerase</keyword>
<dbReference type="GO" id="GO:0008784">
    <property type="term" value="F:alanine racemase activity"/>
    <property type="evidence" value="ECO:0007669"/>
    <property type="project" value="UniProtKB-UniRule"/>
</dbReference>
<dbReference type="Gene3D" id="2.40.37.10">
    <property type="entry name" value="Lyase, Ornithine Decarboxylase, Chain A, domain 1"/>
    <property type="match status" value="1"/>
</dbReference>
<feature type="active site" description="Proton acceptor; specific for D-alanine" evidence="5">
    <location>
        <position position="38"/>
    </location>
</feature>
<evidence type="ECO:0000256" key="1">
    <source>
        <dbReference type="ARBA" id="ARBA00000316"/>
    </source>
</evidence>
<reference evidence="9 10" key="1">
    <citation type="submission" date="2019-08" db="EMBL/GenBank/DDBJ databases">
        <title>Genomes of Antarctic Bizionia species.</title>
        <authorList>
            <person name="Bowman J.P."/>
        </authorList>
    </citation>
    <scope>NUCLEOTIDE SEQUENCE [LARGE SCALE GENOMIC DNA]</scope>
    <source>
        <strain evidence="9 10">HFD</strain>
    </source>
</reference>
<evidence type="ECO:0000256" key="4">
    <source>
        <dbReference type="ARBA" id="ARBA00023235"/>
    </source>
</evidence>
<dbReference type="AlphaFoldDB" id="A0A8H2LLY3"/>
<feature type="binding site" evidence="5 7">
    <location>
        <position position="136"/>
    </location>
    <ligand>
        <name>substrate</name>
    </ligand>
</feature>
<comment type="cofactor">
    <cofactor evidence="2 5 6">
        <name>pyridoxal 5'-phosphate</name>
        <dbReference type="ChEBI" id="CHEBI:597326"/>
    </cofactor>
</comment>
<dbReference type="SMART" id="SM01005">
    <property type="entry name" value="Ala_racemase_C"/>
    <property type="match status" value="1"/>
</dbReference>
<sequence>MSKAQGTVLEIDLKALKHNVAFLKSRLQPNTKFLAVVKAFAYGSDSVEIAKYLEELHVDYFAVAYVSEGVVLREAGITTPILVLHPLPESFETIIEHCLEPSLYSTRVLQAFIAVAEDKKQSNYPIHLKFNTGLNRLGFAEADIPNVLSIIQDKRAINVTSLFSHLAASEDLKESAFTLQQIEQFISIASTMVNGLGYTPLLHQCNTSGILNYPNAHFDMVRSGIGLYGYGNDPKFNSYLKPIATLKTIISQIHTLKSGDSLGYNRALKATETLRTATLPIGHADGIARAYGNRKGYVIINNQKAPILGNVCMDMIMVDVTTIKCNEGDEVIVFGAQHTAEQFSETISSISYEILTAISQRVKRVFYR</sequence>
<comment type="similarity">
    <text evidence="5">Belongs to the alanine racemase family.</text>
</comment>
<protein>
    <recommendedName>
        <fullName evidence="5">Alanine racemase</fullName>
        <ecNumber evidence="5">5.1.1.1</ecNumber>
    </recommendedName>
</protein>
<evidence type="ECO:0000259" key="8">
    <source>
        <dbReference type="SMART" id="SM01005"/>
    </source>
</evidence>
<proteinExistence type="inferred from homology"/>
<dbReference type="RefSeq" id="WP_148369808.1">
    <property type="nucleotide sequence ID" value="NZ_VSKM01000007.1"/>
</dbReference>
<dbReference type="SUPFAM" id="SSF51419">
    <property type="entry name" value="PLP-binding barrel"/>
    <property type="match status" value="1"/>
</dbReference>
<dbReference type="InterPro" id="IPR009006">
    <property type="entry name" value="Ala_racemase/Decarboxylase_C"/>
</dbReference>
<dbReference type="SUPFAM" id="SSF50621">
    <property type="entry name" value="Alanine racemase C-terminal domain-like"/>
    <property type="match status" value="1"/>
</dbReference>
<evidence type="ECO:0000313" key="10">
    <source>
        <dbReference type="Proteomes" id="UP000323324"/>
    </source>
</evidence>
<dbReference type="HAMAP" id="MF_01201">
    <property type="entry name" value="Ala_racemase"/>
    <property type="match status" value="1"/>
</dbReference>
<evidence type="ECO:0000256" key="3">
    <source>
        <dbReference type="ARBA" id="ARBA00022898"/>
    </source>
</evidence>
<dbReference type="InterPro" id="IPR029066">
    <property type="entry name" value="PLP-binding_barrel"/>
</dbReference>
<evidence type="ECO:0000256" key="7">
    <source>
        <dbReference type="PIRSR" id="PIRSR600821-52"/>
    </source>
</evidence>
<dbReference type="Proteomes" id="UP000323324">
    <property type="component" value="Unassembled WGS sequence"/>
</dbReference>
<dbReference type="InterPro" id="IPR000821">
    <property type="entry name" value="Ala_racemase"/>
</dbReference>
<dbReference type="InterPro" id="IPR011079">
    <property type="entry name" value="Ala_racemase_C"/>
</dbReference>
<dbReference type="GO" id="GO:0030632">
    <property type="term" value="P:D-alanine biosynthetic process"/>
    <property type="evidence" value="ECO:0007669"/>
    <property type="project" value="UniProtKB-UniRule"/>
</dbReference>
<evidence type="ECO:0000256" key="6">
    <source>
        <dbReference type="PIRSR" id="PIRSR600821-50"/>
    </source>
</evidence>
<dbReference type="CDD" id="cd00430">
    <property type="entry name" value="PLPDE_III_AR"/>
    <property type="match status" value="1"/>
</dbReference>
<evidence type="ECO:0000313" key="9">
    <source>
        <dbReference type="EMBL" id="TYB74122.1"/>
    </source>
</evidence>
<feature type="binding site" evidence="5 7">
    <location>
        <position position="313"/>
    </location>
    <ligand>
        <name>substrate</name>
    </ligand>
</feature>
<dbReference type="EC" id="5.1.1.1" evidence="5"/>
<comment type="caution">
    <text evidence="9">The sequence shown here is derived from an EMBL/GenBank/DDBJ whole genome shotgun (WGS) entry which is preliminary data.</text>
</comment>
<evidence type="ECO:0000256" key="5">
    <source>
        <dbReference type="HAMAP-Rule" id="MF_01201"/>
    </source>
</evidence>
<dbReference type="PANTHER" id="PTHR30511:SF0">
    <property type="entry name" value="ALANINE RACEMASE, CATABOLIC-RELATED"/>
    <property type="match status" value="1"/>
</dbReference>
<accession>A0A8H2LLY3</accession>
<dbReference type="Gene3D" id="3.20.20.10">
    <property type="entry name" value="Alanine racemase"/>
    <property type="match status" value="1"/>
</dbReference>
<dbReference type="FunFam" id="3.20.20.10:FF:000002">
    <property type="entry name" value="Alanine racemase"/>
    <property type="match status" value="1"/>
</dbReference>
<dbReference type="Pfam" id="PF01168">
    <property type="entry name" value="Ala_racemase_N"/>
    <property type="match status" value="1"/>
</dbReference>
<keyword evidence="3 5" id="KW-0663">Pyridoxal phosphate</keyword>
<dbReference type="UniPathway" id="UPA00042">
    <property type="reaction ID" value="UER00497"/>
</dbReference>
<feature type="domain" description="Alanine racemase C-terminal" evidence="8">
    <location>
        <begin position="243"/>
        <end position="367"/>
    </location>
</feature>
<dbReference type="GO" id="GO:0005829">
    <property type="term" value="C:cytosol"/>
    <property type="evidence" value="ECO:0007669"/>
    <property type="project" value="TreeGrafter"/>
</dbReference>
<comment type="function">
    <text evidence="5">Catalyzes the interconversion of L-alanine and D-alanine. May also act on other amino acids.</text>
</comment>
<feature type="active site" description="Proton acceptor; specific for L-alanine" evidence="5">
    <location>
        <position position="264"/>
    </location>
</feature>
<dbReference type="GO" id="GO:0030170">
    <property type="term" value="F:pyridoxal phosphate binding"/>
    <property type="evidence" value="ECO:0007669"/>
    <property type="project" value="UniProtKB-UniRule"/>
</dbReference>
<comment type="pathway">
    <text evidence="5">Amino-acid biosynthesis; D-alanine biosynthesis; D-alanine from L-alanine: step 1/1.</text>
</comment>
<evidence type="ECO:0000256" key="2">
    <source>
        <dbReference type="ARBA" id="ARBA00001933"/>
    </source>
</evidence>
<keyword evidence="10" id="KW-1185">Reference proteome</keyword>
<organism evidence="9 10">
    <name type="scientific">Bizionia saleffrena</name>
    <dbReference type="NCBI Taxonomy" id="291189"/>
    <lineage>
        <taxon>Bacteria</taxon>
        <taxon>Pseudomonadati</taxon>
        <taxon>Bacteroidota</taxon>
        <taxon>Flavobacteriia</taxon>
        <taxon>Flavobacteriales</taxon>
        <taxon>Flavobacteriaceae</taxon>
        <taxon>Bizionia</taxon>
    </lineage>
</organism>
<dbReference type="PANTHER" id="PTHR30511">
    <property type="entry name" value="ALANINE RACEMASE"/>
    <property type="match status" value="1"/>
</dbReference>